<dbReference type="SUPFAM" id="SSF82199">
    <property type="entry name" value="SET domain"/>
    <property type="match status" value="1"/>
</dbReference>
<dbReference type="InterPro" id="IPR050600">
    <property type="entry name" value="SETD3_SETD6_MTase"/>
</dbReference>
<reference evidence="1" key="1">
    <citation type="submission" date="2023-10" db="EMBL/GenBank/DDBJ databases">
        <authorList>
            <person name="Chen Y."/>
            <person name="Shah S."/>
            <person name="Dougan E. K."/>
            <person name="Thang M."/>
            <person name="Chan C."/>
        </authorList>
    </citation>
    <scope>NUCLEOTIDE SEQUENCE [LARGE SCALE GENOMIC DNA]</scope>
</reference>
<dbReference type="Gene3D" id="3.90.1410.10">
    <property type="entry name" value="set domain protein methyltransferase, domain 1"/>
    <property type="match status" value="1"/>
</dbReference>
<evidence type="ECO:0008006" key="3">
    <source>
        <dbReference type="Google" id="ProtNLM"/>
    </source>
</evidence>
<dbReference type="Proteomes" id="UP001189429">
    <property type="component" value="Unassembled WGS sequence"/>
</dbReference>
<dbReference type="PANTHER" id="PTHR13271">
    <property type="entry name" value="UNCHARACTERIZED PUTATIVE METHYLTRANSFERASE"/>
    <property type="match status" value="1"/>
</dbReference>
<dbReference type="EMBL" id="CAUYUJ010010113">
    <property type="protein sequence ID" value="CAK0828577.1"/>
    <property type="molecule type" value="Genomic_DNA"/>
</dbReference>
<name>A0ABN9S9X1_9DINO</name>
<keyword evidence="2" id="KW-1185">Reference proteome</keyword>
<dbReference type="InterPro" id="IPR046341">
    <property type="entry name" value="SET_dom_sf"/>
</dbReference>
<comment type="caution">
    <text evidence="1">The sequence shown here is derived from an EMBL/GenBank/DDBJ whole genome shotgun (WGS) entry which is preliminary data.</text>
</comment>
<dbReference type="PANTHER" id="PTHR13271:SF151">
    <property type="entry name" value="SET DOMAIN-CONTAINING PROTEIN 4"/>
    <property type="match status" value="1"/>
</dbReference>
<sequence length="508" mass="57771">MSDYGALNHRRGKHGTAVNCRRSARASCVDAGGARGQHRPKKSLRTSDSFGAVPCSFFSGTSASDEFWAEMRWRGLQLNMRRKQVPEPAQGGMAARNRTAMVVSKDVFYGRAIAKIPRPVLLSHDSPVVDVGLRRELARLLFEERTLARDYNVTSEEATHLLSLAYPLVAARRDAGSVFREWLDAVADVRLPVLELTERQKQVLRGTTVEGAYTEMVMNRDLILHTAGNVSTFRDAPLSSEEATWALSVIMRHSRVVHPHRDVREAQTSRMYLIPLVDLLDVQLSYKAEDSNAFQEEIVLESGKREEEMVVQFARRDMNKGEEVLLWPGRLSNSEMTVRHGISFPSNVVGIGHNISAPSNWSPDPDSKHRREYSKYNCTSLESFELRFSKRGIPARSLLRCYRVAWFLTNGWYTPALLNRLRDLDRWPPPKKYSGSDWLSWTQADSALRDVILEYCQMMRQQLKDTMDAETASDFRGSTDPVDRLIWNMRAEESKTFKECIVVAKKIG</sequence>
<accession>A0ABN9S9X1</accession>
<proteinExistence type="predicted"/>
<protein>
    <recommendedName>
        <fullName evidence="3">SET domain-containing protein</fullName>
    </recommendedName>
</protein>
<evidence type="ECO:0000313" key="2">
    <source>
        <dbReference type="Proteomes" id="UP001189429"/>
    </source>
</evidence>
<evidence type="ECO:0000313" key="1">
    <source>
        <dbReference type="EMBL" id="CAK0828577.1"/>
    </source>
</evidence>
<gene>
    <name evidence="1" type="ORF">PCOR1329_LOCUS27767</name>
</gene>
<organism evidence="1 2">
    <name type="scientific">Prorocentrum cordatum</name>
    <dbReference type="NCBI Taxonomy" id="2364126"/>
    <lineage>
        <taxon>Eukaryota</taxon>
        <taxon>Sar</taxon>
        <taxon>Alveolata</taxon>
        <taxon>Dinophyceae</taxon>
        <taxon>Prorocentrales</taxon>
        <taxon>Prorocentraceae</taxon>
        <taxon>Prorocentrum</taxon>
    </lineage>
</organism>